<sequence>MKILITNDDGIKAPGIHTLAQIASNYGEVYIVAPHTNNSAVGHGITMRRPLKSYPDSIKGATLAIGVDGTPADCVKYALAHLKIKPDLILSGINDERNVGTDVLYSGTVSGAIEANLCGYPAMAISTTNSNFDIVKSHFPVIFEKLLSQTLLTDTTININFPSLEEPKGIKVTTVGISRYDECYVEEQGGHRLSGPLIDIDQPEETDVKSIMNGYITITPLKFKLYDDDKIFELSKLF</sequence>
<dbReference type="PANTHER" id="PTHR30457:SF12">
    <property type="entry name" value="5'_3'-NUCLEOTIDASE SURE"/>
    <property type="match status" value="1"/>
</dbReference>
<evidence type="ECO:0000256" key="6">
    <source>
        <dbReference type="ARBA" id="ARBA00022801"/>
    </source>
</evidence>
<keyword evidence="4 7" id="KW-0479">Metal-binding</keyword>
<feature type="binding site" evidence="7">
    <location>
        <position position="94"/>
    </location>
    <ligand>
        <name>a divalent metal cation</name>
        <dbReference type="ChEBI" id="CHEBI:60240"/>
    </ligand>
</feature>
<evidence type="ECO:0000259" key="8">
    <source>
        <dbReference type="Pfam" id="PF01975"/>
    </source>
</evidence>
<dbReference type="GO" id="GO:0005737">
    <property type="term" value="C:cytoplasm"/>
    <property type="evidence" value="ECO:0007669"/>
    <property type="project" value="UniProtKB-SubCell"/>
</dbReference>
<feature type="binding site" evidence="7">
    <location>
        <position position="9"/>
    </location>
    <ligand>
        <name>a divalent metal cation</name>
        <dbReference type="ChEBI" id="CHEBI:60240"/>
    </ligand>
</feature>
<dbReference type="SUPFAM" id="SSF64167">
    <property type="entry name" value="SurE-like"/>
    <property type="match status" value="1"/>
</dbReference>
<evidence type="ECO:0000256" key="7">
    <source>
        <dbReference type="HAMAP-Rule" id="MF_00060"/>
    </source>
</evidence>
<dbReference type="GO" id="GO:0046872">
    <property type="term" value="F:metal ion binding"/>
    <property type="evidence" value="ECO:0007669"/>
    <property type="project" value="UniProtKB-UniRule"/>
</dbReference>
<evidence type="ECO:0000256" key="2">
    <source>
        <dbReference type="ARBA" id="ARBA00011062"/>
    </source>
</evidence>
<dbReference type="InterPro" id="IPR036523">
    <property type="entry name" value="SurE-like_sf"/>
</dbReference>
<protein>
    <recommendedName>
        <fullName evidence="7">5'-nucleotidase SurE</fullName>
        <ecNumber evidence="7">3.1.3.5</ecNumber>
    </recommendedName>
    <alternativeName>
        <fullName evidence="7">Nucleoside 5'-monophosphate phosphohydrolase</fullName>
    </alternativeName>
</protein>
<keyword evidence="3 7" id="KW-0963">Cytoplasm</keyword>
<dbReference type="Pfam" id="PF01975">
    <property type="entry name" value="SurE"/>
    <property type="match status" value="1"/>
</dbReference>
<dbReference type="EMBL" id="CP071250">
    <property type="protein sequence ID" value="UUF09008.1"/>
    <property type="molecule type" value="Genomic_DNA"/>
</dbReference>
<comment type="similarity">
    <text evidence="2 7">Belongs to the SurE nucleotidase family.</text>
</comment>
<keyword evidence="5 7" id="KW-0547">Nucleotide-binding</keyword>
<dbReference type="AlphaFoldDB" id="A0A9Q9CSI5"/>
<dbReference type="GO" id="GO:0000166">
    <property type="term" value="F:nucleotide binding"/>
    <property type="evidence" value="ECO:0007669"/>
    <property type="project" value="UniProtKB-KW"/>
</dbReference>
<comment type="function">
    <text evidence="7">Nucleotidase that shows phosphatase activity on nucleoside 5'-monophosphates.</text>
</comment>
<gene>
    <name evidence="7 9" type="primary">surE</name>
    <name evidence="9" type="ORF">J0J70_03110</name>
</gene>
<dbReference type="InterPro" id="IPR030048">
    <property type="entry name" value="SurE"/>
</dbReference>
<dbReference type="InterPro" id="IPR002828">
    <property type="entry name" value="SurE-like_Pase/nucleotidase"/>
</dbReference>
<evidence type="ECO:0000256" key="5">
    <source>
        <dbReference type="ARBA" id="ARBA00022741"/>
    </source>
</evidence>
<dbReference type="GO" id="GO:0008253">
    <property type="term" value="F:5'-nucleotidase activity"/>
    <property type="evidence" value="ECO:0007669"/>
    <property type="project" value="UniProtKB-UniRule"/>
</dbReference>
<organism evidence="9 10">
    <name type="scientific">Turicibacter bilis</name>
    <dbReference type="NCBI Taxonomy" id="2735723"/>
    <lineage>
        <taxon>Bacteria</taxon>
        <taxon>Bacillati</taxon>
        <taxon>Bacillota</taxon>
        <taxon>Erysipelotrichia</taxon>
        <taxon>Erysipelotrichales</taxon>
        <taxon>Turicibacteraceae</taxon>
        <taxon>Turicibacter</taxon>
    </lineage>
</organism>
<comment type="subcellular location">
    <subcellularLocation>
        <location evidence="7">Cytoplasm</location>
    </subcellularLocation>
</comment>
<comment type="catalytic activity">
    <reaction evidence="1 7">
        <text>a ribonucleoside 5'-phosphate + H2O = a ribonucleoside + phosphate</text>
        <dbReference type="Rhea" id="RHEA:12484"/>
        <dbReference type="ChEBI" id="CHEBI:15377"/>
        <dbReference type="ChEBI" id="CHEBI:18254"/>
        <dbReference type="ChEBI" id="CHEBI:43474"/>
        <dbReference type="ChEBI" id="CHEBI:58043"/>
        <dbReference type="EC" id="3.1.3.5"/>
    </reaction>
</comment>
<proteinExistence type="inferred from homology"/>
<evidence type="ECO:0000256" key="4">
    <source>
        <dbReference type="ARBA" id="ARBA00022723"/>
    </source>
</evidence>
<dbReference type="PANTHER" id="PTHR30457">
    <property type="entry name" value="5'-NUCLEOTIDASE SURE"/>
    <property type="match status" value="1"/>
</dbReference>
<dbReference type="NCBIfam" id="TIGR00087">
    <property type="entry name" value="surE"/>
    <property type="match status" value="1"/>
</dbReference>
<feature type="binding site" evidence="7">
    <location>
        <position position="8"/>
    </location>
    <ligand>
        <name>a divalent metal cation</name>
        <dbReference type="ChEBI" id="CHEBI:60240"/>
    </ligand>
</feature>
<dbReference type="GO" id="GO:0004309">
    <property type="term" value="F:exopolyphosphatase activity"/>
    <property type="evidence" value="ECO:0007669"/>
    <property type="project" value="TreeGrafter"/>
</dbReference>
<evidence type="ECO:0000313" key="10">
    <source>
        <dbReference type="Proteomes" id="UP001058072"/>
    </source>
</evidence>
<evidence type="ECO:0000256" key="3">
    <source>
        <dbReference type="ARBA" id="ARBA00022490"/>
    </source>
</evidence>
<dbReference type="Proteomes" id="UP001058072">
    <property type="component" value="Chromosome"/>
</dbReference>
<dbReference type="HAMAP" id="MF_00060">
    <property type="entry name" value="SurE"/>
    <property type="match status" value="1"/>
</dbReference>
<feature type="domain" description="Survival protein SurE-like phosphatase/nucleotidase" evidence="8">
    <location>
        <begin position="3"/>
        <end position="181"/>
    </location>
</feature>
<evidence type="ECO:0000256" key="1">
    <source>
        <dbReference type="ARBA" id="ARBA00000815"/>
    </source>
</evidence>
<dbReference type="EC" id="3.1.3.5" evidence="7"/>
<name>A0A9Q9CSI5_9FIRM</name>
<evidence type="ECO:0000313" key="9">
    <source>
        <dbReference type="EMBL" id="UUF09008.1"/>
    </source>
</evidence>
<keyword evidence="6 7" id="KW-0378">Hydrolase</keyword>
<feature type="binding site" evidence="7">
    <location>
        <position position="39"/>
    </location>
    <ligand>
        <name>a divalent metal cation</name>
        <dbReference type="ChEBI" id="CHEBI:60240"/>
    </ligand>
</feature>
<accession>A0A9Q9CSI5</accession>
<dbReference type="GO" id="GO:0008254">
    <property type="term" value="F:3'-nucleotidase activity"/>
    <property type="evidence" value="ECO:0007669"/>
    <property type="project" value="TreeGrafter"/>
</dbReference>
<comment type="cofactor">
    <cofactor evidence="7">
        <name>a divalent metal cation</name>
        <dbReference type="ChEBI" id="CHEBI:60240"/>
    </cofactor>
    <text evidence="7">Binds 1 divalent metal cation per subunit.</text>
</comment>
<dbReference type="RefSeq" id="WP_212724407.1">
    <property type="nucleotide sequence ID" value="NZ_CP071250.1"/>
</dbReference>
<reference evidence="9" key="1">
    <citation type="submission" date="2021-03" db="EMBL/GenBank/DDBJ databases">
        <title>Comparative Genomics and Metabolomics in the genus Turicibacter.</title>
        <authorList>
            <person name="Maki J."/>
            <person name="Looft T."/>
        </authorList>
    </citation>
    <scope>NUCLEOTIDE SEQUENCE</scope>
    <source>
        <strain evidence="9">ISU324</strain>
    </source>
</reference>
<dbReference type="Gene3D" id="3.40.1210.10">
    <property type="entry name" value="Survival protein SurE-like phosphatase/nucleotidase"/>
    <property type="match status" value="1"/>
</dbReference>